<proteinExistence type="predicted"/>
<dbReference type="GO" id="GO:0034587">
    <property type="term" value="P:piRNA processing"/>
    <property type="evidence" value="ECO:0007669"/>
    <property type="project" value="TreeGrafter"/>
</dbReference>
<feature type="region of interest" description="Disordered" evidence="1">
    <location>
        <begin position="130"/>
        <end position="163"/>
    </location>
</feature>
<dbReference type="GO" id="GO:0008408">
    <property type="term" value="F:3'-5' exonuclease activity"/>
    <property type="evidence" value="ECO:0007669"/>
    <property type="project" value="InterPro"/>
</dbReference>
<evidence type="ECO:0000256" key="1">
    <source>
        <dbReference type="SAM" id="MobiDB-lite"/>
    </source>
</evidence>
<evidence type="ECO:0000313" key="3">
    <source>
        <dbReference type="EMBL" id="KAF0312532.1"/>
    </source>
</evidence>
<dbReference type="InterPro" id="IPR002562">
    <property type="entry name" value="3'-5'_exonuclease_dom"/>
</dbReference>
<dbReference type="SUPFAM" id="SSF53098">
    <property type="entry name" value="Ribonuclease H-like"/>
    <property type="match status" value="1"/>
</dbReference>
<organism evidence="3 4">
    <name type="scientific">Amphibalanus amphitrite</name>
    <name type="common">Striped barnacle</name>
    <name type="synonym">Balanus amphitrite</name>
    <dbReference type="NCBI Taxonomy" id="1232801"/>
    <lineage>
        <taxon>Eukaryota</taxon>
        <taxon>Metazoa</taxon>
        <taxon>Ecdysozoa</taxon>
        <taxon>Arthropoda</taxon>
        <taxon>Crustacea</taxon>
        <taxon>Multicrustacea</taxon>
        <taxon>Cirripedia</taxon>
        <taxon>Thoracica</taxon>
        <taxon>Thoracicalcarea</taxon>
        <taxon>Balanomorpha</taxon>
        <taxon>Balanoidea</taxon>
        <taxon>Balanidae</taxon>
        <taxon>Amphibalaninae</taxon>
        <taxon>Amphibalanus</taxon>
    </lineage>
</organism>
<accession>A0A6A4XDV0</accession>
<dbReference type="Gene3D" id="3.30.420.10">
    <property type="entry name" value="Ribonuclease H-like superfamily/Ribonuclease H"/>
    <property type="match status" value="1"/>
</dbReference>
<dbReference type="Pfam" id="PF01612">
    <property type="entry name" value="DNA_pol_A_exo1"/>
    <property type="match status" value="1"/>
</dbReference>
<dbReference type="PANTHER" id="PTHR46628:SF1">
    <property type="entry name" value="PIRNA BIOGENESIS PROTEIN EXD1"/>
    <property type="match status" value="1"/>
</dbReference>
<dbReference type="GO" id="GO:1990923">
    <property type="term" value="C:PET complex"/>
    <property type="evidence" value="ECO:0007669"/>
    <property type="project" value="TreeGrafter"/>
</dbReference>
<dbReference type="InterPro" id="IPR036397">
    <property type="entry name" value="RNaseH_sf"/>
</dbReference>
<reference evidence="3 4" key="1">
    <citation type="submission" date="2019-07" db="EMBL/GenBank/DDBJ databases">
        <title>Draft genome assembly of a fouling barnacle, Amphibalanus amphitrite (Darwin, 1854): The first reference genome for Thecostraca.</title>
        <authorList>
            <person name="Kim W."/>
        </authorList>
    </citation>
    <scope>NUCLEOTIDE SEQUENCE [LARGE SCALE GENOMIC DNA]</scope>
    <source>
        <strain evidence="3">SNU_AA5</strain>
        <tissue evidence="3">Soma without cirri and trophi</tissue>
    </source>
</reference>
<name>A0A6A4XDV0_AMPAM</name>
<gene>
    <name evidence="3" type="primary">Exd1_0</name>
    <name evidence="3" type="ORF">FJT64_016736</name>
</gene>
<evidence type="ECO:0000259" key="2">
    <source>
        <dbReference type="SMART" id="SM00474"/>
    </source>
</evidence>
<keyword evidence="4" id="KW-1185">Reference proteome</keyword>
<dbReference type="AlphaFoldDB" id="A0A6A4XDV0"/>
<feature type="region of interest" description="Disordered" evidence="1">
    <location>
        <begin position="75"/>
        <end position="103"/>
    </location>
</feature>
<sequence length="436" mass="48102">MDGCFEPGLIGCRVRLVAEEGEYRGTVHAVNPRDASVRLVGVTFQCGGREESLRGVQKFVHGDVRSISVLECGPDDSAAAPTARSAVAPQKGPPPPAGRDYQVLDRGSREKPVFSQKLVDDSLLLSHVAIDDSDDSSSAETGPGEQQARRPRAASPPPLLPRPEGYALVETAEELEDAVSFLSGQTNIGLAAEGVLLGRAGQLSLVSLACEEFVFIVDVPTCGGAAALRLLQPLLENRRVGKVVHDSRGLSDLLWHQAQTRLVNVFDTQAAEVYLYHRHFGAMPEYVSNVAHTLVTRLGLLPRQVFFPRHRQERLRQDQAVWMRRPLPESLLEAAVKNVVYLRELREKQLEGMMSTFVRCVDVFLDSVRDCDDEDAAAAPNDTHRVPVEVQRILEAPARQTRARPDDENPGVVHNVLTHLDSGMQFTRNVWRTERP</sequence>
<dbReference type="Proteomes" id="UP000440578">
    <property type="component" value="Unassembled WGS sequence"/>
</dbReference>
<dbReference type="EMBL" id="VIIS01000163">
    <property type="protein sequence ID" value="KAF0312532.1"/>
    <property type="molecule type" value="Genomic_DNA"/>
</dbReference>
<protein>
    <submittedName>
        <fullName evidence="3">PiRNA biogenesis protein EXD1</fullName>
    </submittedName>
</protein>
<dbReference type="SMART" id="SM00474">
    <property type="entry name" value="35EXOc"/>
    <property type="match status" value="1"/>
</dbReference>
<dbReference type="OrthoDB" id="26838at2759"/>
<evidence type="ECO:0000313" key="4">
    <source>
        <dbReference type="Proteomes" id="UP000440578"/>
    </source>
</evidence>
<feature type="compositionally biased region" description="Low complexity" evidence="1">
    <location>
        <begin position="75"/>
        <end position="89"/>
    </location>
</feature>
<dbReference type="InterPro" id="IPR052144">
    <property type="entry name" value="piRNA_biogenesis_EXD1"/>
</dbReference>
<comment type="caution">
    <text evidence="3">The sequence shown here is derived from an EMBL/GenBank/DDBJ whole genome shotgun (WGS) entry which is preliminary data.</text>
</comment>
<dbReference type="GO" id="GO:0003676">
    <property type="term" value="F:nucleic acid binding"/>
    <property type="evidence" value="ECO:0007669"/>
    <property type="project" value="InterPro"/>
</dbReference>
<feature type="domain" description="3'-5' exonuclease" evidence="2">
    <location>
        <begin position="166"/>
        <end position="355"/>
    </location>
</feature>
<dbReference type="PANTHER" id="PTHR46628">
    <property type="entry name" value="PIRNA BIOGENESIS PROTEIN EXD1"/>
    <property type="match status" value="1"/>
</dbReference>
<dbReference type="InterPro" id="IPR012337">
    <property type="entry name" value="RNaseH-like_sf"/>
</dbReference>